<reference evidence="3" key="2">
    <citation type="submission" date="2020-09" db="EMBL/GenBank/DDBJ databases">
        <authorList>
            <person name="Sun Q."/>
            <person name="Ohkuma M."/>
        </authorList>
    </citation>
    <scope>NUCLEOTIDE SEQUENCE</scope>
    <source>
        <strain evidence="3">JCM 4391</strain>
    </source>
</reference>
<dbReference type="InterPro" id="IPR005509">
    <property type="entry name" value="AfsA_hotdog_dom"/>
</dbReference>
<feature type="domain" description="A-factor biosynthesis hotdog" evidence="2">
    <location>
        <begin position="187"/>
        <end position="293"/>
    </location>
</feature>
<proteinExistence type="predicted"/>
<evidence type="ECO:0000256" key="1">
    <source>
        <dbReference type="SAM" id="MobiDB-lite"/>
    </source>
</evidence>
<dbReference type="AlphaFoldDB" id="A0A918HWT8"/>
<reference evidence="3" key="1">
    <citation type="journal article" date="2014" name="Int. J. Syst. Evol. Microbiol.">
        <title>Complete genome sequence of Corynebacterium casei LMG S-19264T (=DSM 44701T), isolated from a smear-ripened cheese.</title>
        <authorList>
            <consortium name="US DOE Joint Genome Institute (JGI-PGF)"/>
            <person name="Walter F."/>
            <person name="Albersmeier A."/>
            <person name="Kalinowski J."/>
            <person name="Ruckert C."/>
        </authorList>
    </citation>
    <scope>NUCLEOTIDE SEQUENCE</scope>
    <source>
        <strain evidence="3">JCM 4391</strain>
    </source>
</reference>
<dbReference type="RefSeq" id="WP_189550999.1">
    <property type="nucleotide sequence ID" value="NZ_BMTP01000006.1"/>
</dbReference>
<feature type="region of interest" description="Disordered" evidence="1">
    <location>
        <begin position="323"/>
        <end position="346"/>
    </location>
</feature>
<dbReference type="Gene3D" id="3.10.129.10">
    <property type="entry name" value="Hotdog Thioesterase"/>
    <property type="match status" value="1"/>
</dbReference>
<evidence type="ECO:0000313" key="3">
    <source>
        <dbReference type="EMBL" id="GGU37963.1"/>
    </source>
</evidence>
<name>A0A918HWT8_9ACTN</name>
<organism evidence="3 4">
    <name type="scientific">Streptomyces lavendofoliae</name>
    <dbReference type="NCBI Taxonomy" id="67314"/>
    <lineage>
        <taxon>Bacteria</taxon>
        <taxon>Bacillati</taxon>
        <taxon>Actinomycetota</taxon>
        <taxon>Actinomycetes</taxon>
        <taxon>Kitasatosporales</taxon>
        <taxon>Streptomycetaceae</taxon>
        <taxon>Streptomyces</taxon>
    </lineage>
</organism>
<dbReference type="InterPro" id="IPR047757">
    <property type="entry name" value="AfsA-like"/>
</dbReference>
<keyword evidence="4" id="KW-1185">Reference proteome</keyword>
<dbReference type="EMBL" id="BMTP01000006">
    <property type="protein sequence ID" value="GGU37963.1"/>
    <property type="molecule type" value="Genomic_DNA"/>
</dbReference>
<evidence type="ECO:0000313" key="4">
    <source>
        <dbReference type="Proteomes" id="UP000636661"/>
    </source>
</evidence>
<dbReference type="GO" id="GO:0016740">
    <property type="term" value="F:transferase activity"/>
    <property type="evidence" value="ECO:0007669"/>
    <property type="project" value="InterPro"/>
</dbReference>
<gene>
    <name evidence="3" type="ORF">GCM10010274_26550</name>
</gene>
<protein>
    <submittedName>
        <fullName evidence="3">Adhesin</fullName>
    </submittedName>
</protein>
<dbReference type="Proteomes" id="UP000636661">
    <property type="component" value="Unassembled WGS sequence"/>
</dbReference>
<sequence length="346" mass="38156">MHTASSPTGSATTLPRQYVHKAAHSEVLLTSWHRRSADEYTVTAQWPRTHAFYRPAHRLLDPMLFAETARQTIPLLSHLAYDVPFGHHLIWDHFSYSLALGNLHDSTVPAELVLHLSCTDVERRRGNFAATTLRLRAERDERHLGTAEARFTSHSPTVYRRLRGAYGDLRGALAAARPPATAVPAHLVGRRLPEDVVLAPTGRADRWQLRIDTEHPSLFDHPVDHVPGMLLLEAARQAAQAARAPLPVVAVGMETVFHRYVELDTPSWIQVTPAASRDRLRFAVEQGDTVCFSGEVVLSAPVETAGLPYVPAQQALGAAPQTLAPSQLDRRRPAAPCEVPASCRAE</sequence>
<dbReference type="Pfam" id="PF03756">
    <property type="entry name" value="AfsA"/>
    <property type="match status" value="2"/>
</dbReference>
<accession>A0A918HWT8</accession>
<comment type="caution">
    <text evidence="3">The sequence shown here is derived from an EMBL/GenBank/DDBJ whole genome shotgun (WGS) entry which is preliminary data.</text>
</comment>
<feature type="domain" description="A-factor biosynthesis hotdog" evidence="2">
    <location>
        <begin position="18"/>
        <end position="152"/>
    </location>
</feature>
<dbReference type="NCBIfam" id="NF041195">
    <property type="entry name" value="ScbA_BarX_GamBu"/>
    <property type="match status" value="1"/>
</dbReference>
<evidence type="ECO:0000259" key="2">
    <source>
        <dbReference type="Pfam" id="PF03756"/>
    </source>
</evidence>